<dbReference type="AlphaFoldDB" id="A0A447PZ12"/>
<dbReference type="EMBL" id="LR134148">
    <property type="protein sequence ID" value="VEA44251.1"/>
    <property type="molecule type" value="Genomic_DNA"/>
</dbReference>
<evidence type="ECO:0000313" key="1">
    <source>
        <dbReference type="EMBL" id="VEA44251.1"/>
    </source>
</evidence>
<organism evidence="1 2">
    <name type="scientific">Salmonella enterica I</name>
    <dbReference type="NCBI Taxonomy" id="59201"/>
    <lineage>
        <taxon>Bacteria</taxon>
        <taxon>Pseudomonadati</taxon>
        <taxon>Pseudomonadota</taxon>
        <taxon>Gammaproteobacteria</taxon>
        <taxon>Enterobacterales</taxon>
        <taxon>Enterobacteriaceae</taxon>
        <taxon>Salmonella</taxon>
    </lineage>
</organism>
<name>A0A447PZ12_SALET</name>
<evidence type="ECO:0000313" key="2">
    <source>
        <dbReference type="Proteomes" id="UP000273655"/>
    </source>
</evidence>
<reference evidence="1 2" key="1">
    <citation type="submission" date="2018-12" db="EMBL/GenBank/DDBJ databases">
        <authorList>
            <consortium name="Pathogen Informatics"/>
        </authorList>
    </citation>
    <scope>NUCLEOTIDE SEQUENCE [LARGE SCALE GENOMIC DNA]</scope>
    <source>
        <strain evidence="1 2">NCTC8271</strain>
    </source>
</reference>
<accession>A0A447PZ12</accession>
<protein>
    <submittedName>
        <fullName evidence="1">Uncharacterized protein</fullName>
    </submittedName>
</protein>
<proteinExistence type="predicted"/>
<sequence length="51" mass="5941">MLCAFWRLFPHLVGGSVTIQTENFVDQRDGQQEDDADKQRHARIFIKVHAD</sequence>
<dbReference type="Proteomes" id="UP000273655">
    <property type="component" value="Chromosome 1"/>
</dbReference>
<gene>
    <name evidence="1" type="ORF">NCTC8271_05792</name>
</gene>